<dbReference type="PANTHER" id="PTHR31060:SF6">
    <property type="entry name" value="EXPRESSED PROTEIN"/>
    <property type="match status" value="1"/>
</dbReference>
<keyword evidence="3" id="KW-1185">Reference proteome</keyword>
<dbReference type="EMBL" id="JABTTQ020000004">
    <property type="protein sequence ID" value="KAK6159474.1"/>
    <property type="molecule type" value="Genomic_DNA"/>
</dbReference>
<proteinExistence type="predicted"/>
<gene>
    <name evidence="2" type="ORF">DH2020_006788</name>
</gene>
<dbReference type="InterPro" id="IPR011333">
    <property type="entry name" value="SKP1/BTB/POZ_sf"/>
</dbReference>
<evidence type="ECO:0000313" key="3">
    <source>
        <dbReference type="Proteomes" id="UP001318860"/>
    </source>
</evidence>
<accession>A0ABR0XK70</accession>
<protein>
    <recommendedName>
        <fullName evidence="4">BTB/POZ domain-containing protein</fullName>
    </recommendedName>
</protein>
<comment type="caution">
    <text evidence="2">The sequence shown here is derived from an EMBL/GenBank/DDBJ whole genome shotgun (WGS) entry which is preliminary data.</text>
</comment>
<dbReference type="PANTHER" id="PTHR31060">
    <property type="entry name" value="OSJNBA0011J08.25 PROTEIN-RELATED"/>
    <property type="match status" value="1"/>
</dbReference>
<dbReference type="Gene3D" id="3.30.710.10">
    <property type="entry name" value="Potassium Channel Kv1.1, Chain A"/>
    <property type="match status" value="1"/>
</dbReference>
<organism evidence="2 3">
    <name type="scientific">Rehmannia glutinosa</name>
    <name type="common">Chinese foxglove</name>
    <dbReference type="NCBI Taxonomy" id="99300"/>
    <lineage>
        <taxon>Eukaryota</taxon>
        <taxon>Viridiplantae</taxon>
        <taxon>Streptophyta</taxon>
        <taxon>Embryophyta</taxon>
        <taxon>Tracheophyta</taxon>
        <taxon>Spermatophyta</taxon>
        <taxon>Magnoliopsida</taxon>
        <taxon>eudicotyledons</taxon>
        <taxon>Gunneridae</taxon>
        <taxon>Pentapetalae</taxon>
        <taxon>asterids</taxon>
        <taxon>lamiids</taxon>
        <taxon>Lamiales</taxon>
        <taxon>Orobanchaceae</taxon>
        <taxon>Rehmannieae</taxon>
        <taxon>Rehmannia</taxon>
    </lineage>
</organism>
<sequence>MTTGGGALKKKQRVGSNSRLSSITADLDSSFPDGTLAEGSHKPPCSLRRSSSHSLLPVVSSCAGGFNDAATADVILRLLIEQQYSHAEMSEASSDTSTPIDQSEIQIYLHSRVLCRSKYFTALLSDRWQQQNESSSGSPEITPKLYRFKLSVPANTDSINHHLTVLQLLYSDDLLSSIDSVSTALDLLPIALELLFEDCIKACVKFLEAVPWSDDEEEKILHLIPFLSNEESKELLARVSPAKSESSEEMLHGLILSAIHNHPNMAFAKAFVAKLLRDFSSRESARKVLDKAFEKSLRVVKQSLEEYSSPDFRGDHNETEAIQRLNLHTAMTNGKHLLWLVERMIELKVADTAVKAWSEQASFTSDLQRAFRDDAWRNIVPSLPAVVLRCTSRLANAIATGHILAAKQVRMKLVRDWLPVLITCKDSVSLMGPNHKSLYLELEETFLRIISTLLCQTRKTCFSSVLAFQLATSMTAPTWLLLLLLGFAVQTDPLSQTSVSDDRTLV</sequence>
<evidence type="ECO:0008006" key="4">
    <source>
        <dbReference type="Google" id="ProtNLM"/>
    </source>
</evidence>
<evidence type="ECO:0000313" key="2">
    <source>
        <dbReference type="EMBL" id="KAK6159474.1"/>
    </source>
</evidence>
<evidence type="ECO:0000256" key="1">
    <source>
        <dbReference type="ARBA" id="ARBA00004906"/>
    </source>
</evidence>
<name>A0ABR0XK70_REHGL</name>
<dbReference type="Proteomes" id="UP001318860">
    <property type="component" value="Unassembled WGS sequence"/>
</dbReference>
<dbReference type="InterPro" id="IPR038920">
    <property type="entry name" value="At3g05675-like"/>
</dbReference>
<comment type="pathway">
    <text evidence="1">Protein modification; protein ubiquitination.</text>
</comment>
<reference evidence="2 3" key="1">
    <citation type="journal article" date="2021" name="Comput. Struct. Biotechnol. J.">
        <title>De novo genome assembly of the potent medicinal plant Rehmannia glutinosa using nanopore technology.</title>
        <authorList>
            <person name="Ma L."/>
            <person name="Dong C."/>
            <person name="Song C."/>
            <person name="Wang X."/>
            <person name="Zheng X."/>
            <person name="Niu Y."/>
            <person name="Chen S."/>
            <person name="Feng W."/>
        </authorList>
    </citation>
    <scope>NUCLEOTIDE SEQUENCE [LARGE SCALE GENOMIC DNA]</scope>
    <source>
        <strain evidence="2">DH-2019</strain>
    </source>
</reference>